<reference evidence="1 2" key="1">
    <citation type="submission" date="2024-01" db="EMBL/GenBank/DDBJ databases">
        <title>The genomes of 5 underutilized Papilionoideae crops provide insights into root nodulation and disease resistanc.</title>
        <authorList>
            <person name="Yuan L."/>
        </authorList>
    </citation>
    <scope>NUCLEOTIDE SEQUENCE [LARGE SCALE GENOMIC DNA]</scope>
    <source>
        <strain evidence="1">ZHUSHIDOU_FW_LH</strain>
        <tissue evidence="1">Leaf</tissue>
    </source>
</reference>
<comment type="caution">
    <text evidence="1">The sequence shown here is derived from an EMBL/GenBank/DDBJ whole genome shotgun (WGS) entry which is preliminary data.</text>
</comment>
<evidence type="ECO:0000313" key="1">
    <source>
        <dbReference type="EMBL" id="KAK7268760.1"/>
    </source>
</evidence>
<accession>A0AAN9F5C8</accession>
<sequence length="92" mass="10333">MPTTADDRKEKKVVCGGSSPLTTLPLSSFFPQPLSLHHFQGYYHRYLLFFAPSMRALVHQTGADRELGAWVQELARPGARRSQADACLVCIW</sequence>
<evidence type="ECO:0000313" key="2">
    <source>
        <dbReference type="Proteomes" id="UP001372338"/>
    </source>
</evidence>
<protein>
    <submittedName>
        <fullName evidence="1">Uncharacterized protein</fullName>
    </submittedName>
</protein>
<dbReference type="Proteomes" id="UP001372338">
    <property type="component" value="Unassembled WGS sequence"/>
</dbReference>
<dbReference type="EMBL" id="JAYWIO010000004">
    <property type="protein sequence ID" value="KAK7268760.1"/>
    <property type="molecule type" value="Genomic_DNA"/>
</dbReference>
<name>A0AAN9F5C8_CROPI</name>
<proteinExistence type="predicted"/>
<gene>
    <name evidence="1" type="ORF">RIF29_21468</name>
</gene>
<dbReference type="AlphaFoldDB" id="A0AAN9F5C8"/>
<organism evidence="1 2">
    <name type="scientific">Crotalaria pallida</name>
    <name type="common">Smooth rattlebox</name>
    <name type="synonym">Crotalaria striata</name>
    <dbReference type="NCBI Taxonomy" id="3830"/>
    <lineage>
        <taxon>Eukaryota</taxon>
        <taxon>Viridiplantae</taxon>
        <taxon>Streptophyta</taxon>
        <taxon>Embryophyta</taxon>
        <taxon>Tracheophyta</taxon>
        <taxon>Spermatophyta</taxon>
        <taxon>Magnoliopsida</taxon>
        <taxon>eudicotyledons</taxon>
        <taxon>Gunneridae</taxon>
        <taxon>Pentapetalae</taxon>
        <taxon>rosids</taxon>
        <taxon>fabids</taxon>
        <taxon>Fabales</taxon>
        <taxon>Fabaceae</taxon>
        <taxon>Papilionoideae</taxon>
        <taxon>50 kb inversion clade</taxon>
        <taxon>genistoids sensu lato</taxon>
        <taxon>core genistoids</taxon>
        <taxon>Crotalarieae</taxon>
        <taxon>Crotalaria</taxon>
    </lineage>
</organism>
<keyword evidence="2" id="KW-1185">Reference proteome</keyword>